<dbReference type="Pfam" id="PF07963">
    <property type="entry name" value="N_methyl"/>
    <property type="match status" value="1"/>
</dbReference>
<organism evidence="2 3">
    <name type="scientific">Vibrio diazotrophicus</name>
    <dbReference type="NCBI Taxonomy" id="685"/>
    <lineage>
        <taxon>Bacteria</taxon>
        <taxon>Pseudomonadati</taxon>
        <taxon>Pseudomonadota</taxon>
        <taxon>Gammaproteobacteria</taxon>
        <taxon>Vibrionales</taxon>
        <taxon>Vibrionaceae</taxon>
        <taxon>Vibrio</taxon>
    </lineage>
</organism>
<comment type="caution">
    <text evidence="2">The sequence shown here is derived from an EMBL/GenBank/DDBJ whole genome shotgun (WGS) entry which is preliminary data.</text>
</comment>
<reference evidence="2 3" key="1">
    <citation type="submission" date="2018-01" db="EMBL/GenBank/DDBJ databases">
        <title>Draft genome sequences of six Vibrio diazotrophicus strains isolated from deep-sea sediments of the Baltic Sea.</title>
        <authorList>
            <person name="Castillo D."/>
            <person name="Vandieken V."/>
            <person name="Chiang O."/>
            <person name="Middelboe M."/>
        </authorList>
    </citation>
    <scope>NUCLEOTIDE SEQUENCE [LARGE SCALE GENOMIC DNA]</scope>
    <source>
        <strain evidence="2 3">60.27F</strain>
    </source>
</reference>
<protein>
    <submittedName>
        <fullName evidence="2">MSHA biogenesis protein MshB</fullName>
    </submittedName>
</protein>
<keyword evidence="1" id="KW-0472">Membrane</keyword>
<evidence type="ECO:0000313" key="3">
    <source>
        <dbReference type="Proteomes" id="UP000236449"/>
    </source>
</evidence>
<accession>A0A2J8HX57</accession>
<dbReference type="EMBL" id="POSK01000014">
    <property type="protein sequence ID" value="PNI02848.1"/>
    <property type="molecule type" value="Genomic_DNA"/>
</dbReference>
<feature type="transmembrane region" description="Helical" evidence="1">
    <location>
        <begin position="7"/>
        <end position="28"/>
    </location>
</feature>
<dbReference type="Proteomes" id="UP000236449">
    <property type="component" value="Unassembled WGS sequence"/>
</dbReference>
<keyword evidence="1" id="KW-1133">Transmembrane helix</keyword>
<dbReference type="RefSeq" id="WP_102966969.1">
    <property type="nucleotide sequence ID" value="NZ_POSK01000014.1"/>
</dbReference>
<dbReference type="AlphaFoldDB" id="A0A2J8HX57"/>
<keyword evidence="1" id="KW-0812">Transmembrane</keyword>
<dbReference type="InterPro" id="IPR045584">
    <property type="entry name" value="Pilin-like"/>
</dbReference>
<dbReference type="NCBIfam" id="TIGR02532">
    <property type="entry name" value="IV_pilin_GFxxxE"/>
    <property type="match status" value="1"/>
</dbReference>
<evidence type="ECO:0000256" key="1">
    <source>
        <dbReference type="SAM" id="Phobius"/>
    </source>
</evidence>
<sequence>MNKRVPGFSLLELIIVIVIVALLAVTALPRLLGTIDDAREASIQGVASGYSSAVVAARTQWEAQARPSVISGGEKYNLVDYDGVEFWLTRSKTSAGSSTGFSDGYPLALRQSVYSETITDQTCVDLMENLLHSSPKVGTAAEVSSDASLQYSAIADNANASCTYIQQEKSSAHQFVYNIKTGRVAVTFN</sequence>
<proteinExistence type="predicted"/>
<dbReference type="OrthoDB" id="5815618at2"/>
<dbReference type="SUPFAM" id="SSF54523">
    <property type="entry name" value="Pili subunits"/>
    <property type="match status" value="1"/>
</dbReference>
<evidence type="ECO:0000313" key="2">
    <source>
        <dbReference type="EMBL" id="PNI02848.1"/>
    </source>
</evidence>
<gene>
    <name evidence="2" type="ORF">C1N32_17780</name>
</gene>
<name>A0A2J8HX57_VIBDI</name>
<dbReference type="Gene3D" id="3.30.700.10">
    <property type="entry name" value="Glycoprotein, Type 4 Pilin"/>
    <property type="match status" value="1"/>
</dbReference>
<dbReference type="InterPro" id="IPR012902">
    <property type="entry name" value="N_methyl_site"/>
</dbReference>